<dbReference type="Pfam" id="PF11306">
    <property type="entry name" value="DUF3108"/>
    <property type="match status" value="1"/>
</dbReference>
<proteinExistence type="predicted"/>
<gene>
    <name evidence="2" type="ORF">GCM10025772_10250</name>
</gene>
<reference evidence="3" key="1">
    <citation type="journal article" date="2019" name="Int. J. Syst. Evol. Microbiol.">
        <title>The Global Catalogue of Microorganisms (GCM) 10K type strain sequencing project: providing services to taxonomists for standard genome sequencing and annotation.</title>
        <authorList>
            <consortium name="The Broad Institute Genomics Platform"/>
            <consortium name="The Broad Institute Genome Sequencing Center for Infectious Disease"/>
            <person name="Wu L."/>
            <person name="Ma J."/>
        </authorList>
    </citation>
    <scope>NUCLEOTIDE SEQUENCE [LARGE SCALE GENOMIC DNA]</scope>
    <source>
        <strain evidence="3">JCM 18720</strain>
    </source>
</reference>
<organism evidence="2 3">
    <name type="scientific">Ferrimonas gelatinilytica</name>
    <dbReference type="NCBI Taxonomy" id="1255257"/>
    <lineage>
        <taxon>Bacteria</taxon>
        <taxon>Pseudomonadati</taxon>
        <taxon>Pseudomonadota</taxon>
        <taxon>Gammaproteobacteria</taxon>
        <taxon>Alteromonadales</taxon>
        <taxon>Ferrimonadaceae</taxon>
        <taxon>Ferrimonas</taxon>
    </lineage>
</organism>
<evidence type="ECO:0008006" key="4">
    <source>
        <dbReference type="Google" id="ProtNLM"/>
    </source>
</evidence>
<sequence length="245" mass="27819">MFLHRRAAPLAAMMLTLLFCAPSALAELATFTAEYRAYASGLPCGRGRWSLHPMDGVDEIPRYQYRAEGKLCIMGQRVDHRSNFLLMERGPVPENYRSQFKGVFRSRTLEGEFDGQHFQVTLDGQPLENEDSFPPARWEPGLLLYHLGLARESLTLSYTWGEETREYLFEYHGSEEIETPLGPVLAHKLVQDHPGKERVAQFWFAPALNNALVQMKVSRLGLPWLTVKMTDYRSDATSLPAPSAD</sequence>
<feature type="chain" id="PRO_5046376277" description="DUF3108 domain-containing protein" evidence="1">
    <location>
        <begin position="27"/>
        <end position="245"/>
    </location>
</feature>
<evidence type="ECO:0000256" key="1">
    <source>
        <dbReference type="SAM" id="SignalP"/>
    </source>
</evidence>
<protein>
    <recommendedName>
        <fullName evidence="4">DUF3108 domain-containing protein</fullName>
    </recommendedName>
</protein>
<dbReference type="InterPro" id="IPR021457">
    <property type="entry name" value="DUF3108"/>
</dbReference>
<keyword evidence="1" id="KW-0732">Signal</keyword>
<keyword evidence="3" id="KW-1185">Reference proteome</keyword>
<name>A0ABP9RY85_9GAMM</name>
<dbReference type="Proteomes" id="UP001501600">
    <property type="component" value="Unassembled WGS sequence"/>
</dbReference>
<evidence type="ECO:0000313" key="2">
    <source>
        <dbReference type="EMBL" id="GAA5188964.1"/>
    </source>
</evidence>
<comment type="caution">
    <text evidence="2">The sequence shown here is derived from an EMBL/GenBank/DDBJ whole genome shotgun (WGS) entry which is preliminary data.</text>
</comment>
<evidence type="ECO:0000313" key="3">
    <source>
        <dbReference type="Proteomes" id="UP001501600"/>
    </source>
</evidence>
<accession>A0ABP9RY85</accession>
<dbReference type="RefSeq" id="WP_345315974.1">
    <property type="nucleotide sequence ID" value="NZ_BAABLF010000006.1"/>
</dbReference>
<dbReference type="EMBL" id="BAABLF010000006">
    <property type="protein sequence ID" value="GAA5188964.1"/>
    <property type="molecule type" value="Genomic_DNA"/>
</dbReference>
<feature type="signal peptide" evidence="1">
    <location>
        <begin position="1"/>
        <end position="26"/>
    </location>
</feature>